<dbReference type="Proteomes" id="UP001059773">
    <property type="component" value="Chromosome"/>
</dbReference>
<dbReference type="InterPro" id="IPR007387">
    <property type="entry name" value="TRAP_DctQ"/>
</dbReference>
<sequence length="171" mass="19661">MKYLSYFENTLVILAMAGMAIITFANVLSRYFFDVSFAFAEELTINLFVLATLVGASIAIKRQSHFNFQFLYERLNPKAQKVVLVIISILMLAFLALIFIFGLELALNQLERGRMTPALNIPQWLFTLALPLGSLLCMIRTIEMTIIQGNFTLKRKHEYEEIEIERKELNS</sequence>
<evidence type="ECO:0000256" key="5">
    <source>
        <dbReference type="ARBA" id="ARBA00022692"/>
    </source>
</evidence>
<dbReference type="RefSeq" id="WP_052400564.1">
    <property type="nucleotide sequence ID" value="NZ_CABKTI010000001.1"/>
</dbReference>
<gene>
    <name evidence="11" type="ORF">NP439_24065</name>
</gene>
<evidence type="ECO:0000313" key="11">
    <source>
        <dbReference type="EMBL" id="UUI03067.1"/>
    </source>
</evidence>
<evidence type="ECO:0000256" key="3">
    <source>
        <dbReference type="ARBA" id="ARBA00022475"/>
    </source>
</evidence>
<evidence type="ECO:0000256" key="7">
    <source>
        <dbReference type="ARBA" id="ARBA00023136"/>
    </source>
</evidence>
<dbReference type="Pfam" id="PF04290">
    <property type="entry name" value="DctQ"/>
    <property type="match status" value="1"/>
</dbReference>
<keyword evidence="5 9" id="KW-0812">Transmembrane</keyword>
<protein>
    <submittedName>
        <fullName evidence="11">TRAP transporter small permease</fullName>
    </submittedName>
</protein>
<evidence type="ECO:0000256" key="6">
    <source>
        <dbReference type="ARBA" id="ARBA00022989"/>
    </source>
</evidence>
<feature type="transmembrane region" description="Helical" evidence="9">
    <location>
        <begin position="121"/>
        <end position="139"/>
    </location>
</feature>
<feature type="transmembrane region" description="Helical" evidence="9">
    <location>
        <begin position="45"/>
        <end position="61"/>
    </location>
</feature>
<feature type="transmembrane region" description="Helical" evidence="9">
    <location>
        <begin position="12"/>
        <end position="33"/>
    </location>
</feature>
<keyword evidence="2" id="KW-0813">Transport</keyword>
<evidence type="ECO:0000256" key="4">
    <source>
        <dbReference type="ARBA" id="ARBA00022519"/>
    </source>
</evidence>
<dbReference type="InterPro" id="IPR055348">
    <property type="entry name" value="DctQ"/>
</dbReference>
<feature type="transmembrane region" description="Helical" evidence="9">
    <location>
        <begin position="82"/>
        <end position="101"/>
    </location>
</feature>
<evidence type="ECO:0000259" key="10">
    <source>
        <dbReference type="Pfam" id="PF04290"/>
    </source>
</evidence>
<keyword evidence="6 9" id="KW-1133">Transmembrane helix</keyword>
<accession>A0ABY5JW38</accession>
<organism evidence="11 12">
    <name type="scientific">Oceanobacillus jeddahense</name>
    <dbReference type="NCBI Taxonomy" id="1462527"/>
    <lineage>
        <taxon>Bacteria</taxon>
        <taxon>Bacillati</taxon>
        <taxon>Bacillota</taxon>
        <taxon>Bacilli</taxon>
        <taxon>Bacillales</taxon>
        <taxon>Bacillaceae</taxon>
        <taxon>Oceanobacillus</taxon>
    </lineage>
</organism>
<evidence type="ECO:0000313" key="12">
    <source>
        <dbReference type="Proteomes" id="UP001059773"/>
    </source>
</evidence>
<keyword evidence="4" id="KW-0997">Cell inner membrane</keyword>
<evidence type="ECO:0000256" key="9">
    <source>
        <dbReference type="SAM" id="Phobius"/>
    </source>
</evidence>
<name>A0ABY5JW38_9BACI</name>
<dbReference type="EMBL" id="CP101914">
    <property type="protein sequence ID" value="UUI03067.1"/>
    <property type="molecule type" value="Genomic_DNA"/>
</dbReference>
<comment type="similarity">
    <text evidence="8">Belongs to the TRAP transporter small permease family.</text>
</comment>
<keyword evidence="3" id="KW-1003">Cell membrane</keyword>
<evidence type="ECO:0000256" key="2">
    <source>
        <dbReference type="ARBA" id="ARBA00022448"/>
    </source>
</evidence>
<keyword evidence="12" id="KW-1185">Reference proteome</keyword>
<comment type="subcellular location">
    <subcellularLocation>
        <location evidence="1">Cell inner membrane</location>
        <topology evidence="1">Multi-pass membrane protein</topology>
    </subcellularLocation>
</comment>
<reference evidence="11" key="1">
    <citation type="submission" date="2022-07" db="EMBL/GenBank/DDBJ databases">
        <title>FELIX.</title>
        <authorList>
            <person name="Wan K.H."/>
            <person name="Park S."/>
            <person name="Lawrence Q."/>
            <person name="Eichenberger J.P."/>
            <person name="Booth B.W."/>
            <person name="Piaggio A.J."/>
            <person name="Chandler J.C."/>
            <person name="Franklin A.B."/>
            <person name="Celniker S.E."/>
        </authorList>
    </citation>
    <scope>NUCLEOTIDE SEQUENCE</scope>
    <source>
        <strain evidence="11">QA-1986 374</strain>
    </source>
</reference>
<feature type="domain" description="Tripartite ATP-independent periplasmic transporters DctQ component" evidence="10">
    <location>
        <begin position="19"/>
        <end position="145"/>
    </location>
</feature>
<proteinExistence type="inferred from homology"/>
<evidence type="ECO:0000256" key="8">
    <source>
        <dbReference type="ARBA" id="ARBA00038436"/>
    </source>
</evidence>
<dbReference type="PANTHER" id="PTHR35011">
    <property type="entry name" value="2,3-DIKETO-L-GULONATE TRAP TRANSPORTER SMALL PERMEASE PROTEIN YIAM"/>
    <property type="match status" value="1"/>
</dbReference>
<keyword evidence="7 9" id="KW-0472">Membrane</keyword>
<evidence type="ECO:0000256" key="1">
    <source>
        <dbReference type="ARBA" id="ARBA00004429"/>
    </source>
</evidence>
<dbReference type="PANTHER" id="PTHR35011:SF2">
    <property type="entry name" value="2,3-DIKETO-L-GULONATE TRAP TRANSPORTER SMALL PERMEASE PROTEIN YIAM"/>
    <property type="match status" value="1"/>
</dbReference>